<comment type="subcellular location">
    <subcellularLocation>
        <location evidence="1">Endoplasmic reticulum membrane</location>
        <topology evidence="1">Multi-pass membrane protein</topology>
    </subcellularLocation>
</comment>
<keyword evidence="5 12" id="KW-1133">Transmembrane helix</keyword>
<comment type="catalytic activity">
    <reaction evidence="11 12">
        <text>L-cysteinyl-[protein] + hexadecanoyl-CoA = S-hexadecanoyl-L-cysteinyl-[protein] + CoA</text>
        <dbReference type="Rhea" id="RHEA:36683"/>
        <dbReference type="Rhea" id="RHEA-COMP:10131"/>
        <dbReference type="Rhea" id="RHEA-COMP:11032"/>
        <dbReference type="ChEBI" id="CHEBI:29950"/>
        <dbReference type="ChEBI" id="CHEBI:57287"/>
        <dbReference type="ChEBI" id="CHEBI:57379"/>
        <dbReference type="ChEBI" id="CHEBI:74151"/>
        <dbReference type="EC" id="2.3.1.225"/>
    </reaction>
</comment>
<keyword evidence="8" id="KW-0449">Lipoprotein</keyword>
<name>A0ABX6EXW0_KLUMA</name>
<feature type="transmembrane region" description="Helical" evidence="12">
    <location>
        <begin position="81"/>
        <end position="105"/>
    </location>
</feature>
<proteinExistence type="inferred from homology"/>
<keyword evidence="13" id="KW-0732">Signal</keyword>
<feature type="signal peptide" evidence="13">
    <location>
        <begin position="1"/>
        <end position="16"/>
    </location>
</feature>
<keyword evidence="7" id="KW-0564">Palmitate</keyword>
<evidence type="ECO:0000313" key="16">
    <source>
        <dbReference type="Proteomes" id="UP000422736"/>
    </source>
</evidence>
<dbReference type="InterPro" id="IPR039859">
    <property type="entry name" value="PFA4/ZDH16/20/ERF2-like"/>
</dbReference>
<evidence type="ECO:0000256" key="5">
    <source>
        <dbReference type="ARBA" id="ARBA00022989"/>
    </source>
</evidence>
<dbReference type="EC" id="2.3.1.225" evidence="12"/>
<evidence type="ECO:0000256" key="12">
    <source>
        <dbReference type="RuleBase" id="RU079119"/>
    </source>
</evidence>
<comment type="domain">
    <text evidence="12">The DHHC domain is required for palmitoyltransferase activity.</text>
</comment>
<feature type="transmembrane region" description="Helical" evidence="12">
    <location>
        <begin position="204"/>
        <end position="224"/>
    </location>
</feature>
<evidence type="ECO:0000256" key="7">
    <source>
        <dbReference type="ARBA" id="ARBA00023139"/>
    </source>
</evidence>
<reference evidence="15 16" key="1">
    <citation type="submission" date="2016-03" db="EMBL/GenBank/DDBJ databases">
        <title>How can Kluyveromyces marxianus grow so fast - potential evolutionary course in Saccharomyces Complex revealed by comparative genomics.</title>
        <authorList>
            <person name="Mo W."/>
            <person name="Lu W."/>
            <person name="Yang X."/>
            <person name="Qi J."/>
            <person name="Lv H."/>
        </authorList>
    </citation>
    <scope>NUCLEOTIDE SEQUENCE [LARGE SCALE GENOMIC DNA]</scope>
    <source>
        <strain evidence="15 16">FIM1</strain>
    </source>
</reference>
<evidence type="ECO:0000256" key="6">
    <source>
        <dbReference type="ARBA" id="ARBA00023136"/>
    </source>
</evidence>
<feature type="chain" id="PRO_5047348527" description="Palmitoyltransferase" evidence="13">
    <location>
        <begin position="17"/>
        <end position="321"/>
    </location>
</feature>
<dbReference type="PANTHER" id="PTHR22883">
    <property type="entry name" value="ZINC FINGER DHHC DOMAIN CONTAINING PROTEIN"/>
    <property type="match status" value="1"/>
</dbReference>
<keyword evidence="3 12" id="KW-0812">Transmembrane</keyword>
<comment type="similarity">
    <text evidence="10">Belongs to the DHHC palmitoyltransferase family. SWF1 subfamily.</text>
</comment>
<dbReference type="PROSITE" id="PS50216">
    <property type="entry name" value="DHHC"/>
    <property type="match status" value="1"/>
</dbReference>
<sequence>MLLLFLLLVVSQVGLLVFSPLLSDKPVFKWYYERVYCPLFTDYSRHRWKFWVVPLFYLSILLYCTYIYYKNVRSAVEDHLYVIETVFIPFMIAFTLLTGVLSVFVKPLEIIEAPRFEPDYAIFYPGINCQSCHAVKVPRSKHCSLCRRCIPLQDHHCIWINNCVGYGNYEYFYPFLLANCTILSYASIRLFSMLRVLRVVSKHFLSLFLLTTAFALLAIIFTYYQLKLVQEGMTNNEQDKWYLVHEHMRDGNLFKDNNGSLYYRTSSGVEGIDDTFYSTNLYDHRKYKLNNPSRIHSAEELTNIYDRGDFWKNLVERISVL</sequence>
<keyword evidence="2 12" id="KW-0808">Transferase</keyword>
<dbReference type="InterPro" id="IPR001594">
    <property type="entry name" value="Palmitoyltrfase_DHHC"/>
</dbReference>
<organism evidence="15 16">
    <name type="scientific">Kluyveromyces marxianus</name>
    <name type="common">Yeast</name>
    <name type="synonym">Candida kefyr</name>
    <dbReference type="NCBI Taxonomy" id="4911"/>
    <lineage>
        <taxon>Eukaryota</taxon>
        <taxon>Fungi</taxon>
        <taxon>Dikarya</taxon>
        <taxon>Ascomycota</taxon>
        <taxon>Saccharomycotina</taxon>
        <taxon>Saccharomycetes</taxon>
        <taxon>Saccharomycetales</taxon>
        <taxon>Saccharomycetaceae</taxon>
        <taxon>Kluyveromyces</taxon>
    </lineage>
</organism>
<evidence type="ECO:0000256" key="3">
    <source>
        <dbReference type="ARBA" id="ARBA00022692"/>
    </source>
</evidence>
<keyword evidence="16" id="KW-1185">Reference proteome</keyword>
<evidence type="ECO:0000256" key="13">
    <source>
        <dbReference type="SAM" id="SignalP"/>
    </source>
</evidence>
<dbReference type="Proteomes" id="UP000422736">
    <property type="component" value="Chromosome 4"/>
</dbReference>
<feature type="domain" description="Palmitoyltransferase DHHC" evidence="14">
    <location>
        <begin position="129"/>
        <end position="241"/>
    </location>
</feature>
<accession>A0ABX6EXW0</accession>
<keyword evidence="4" id="KW-0256">Endoplasmic reticulum</keyword>
<dbReference type="EMBL" id="CP015057">
    <property type="protein sequence ID" value="QGN15922.1"/>
    <property type="molecule type" value="Genomic_DNA"/>
</dbReference>
<evidence type="ECO:0000256" key="4">
    <source>
        <dbReference type="ARBA" id="ARBA00022824"/>
    </source>
</evidence>
<evidence type="ECO:0000256" key="8">
    <source>
        <dbReference type="ARBA" id="ARBA00023288"/>
    </source>
</evidence>
<evidence type="ECO:0000256" key="11">
    <source>
        <dbReference type="ARBA" id="ARBA00048048"/>
    </source>
</evidence>
<evidence type="ECO:0000259" key="14">
    <source>
        <dbReference type="Pfam" id="PF01529"/>
    </source>
</evidence>
<evidence type="ECO:0000313" key="15">
    <source>
        <dbReference type="EMBL" id="QGN15922.1"/>
    </source>
</evidence>
<evidence type="ECO:0000256" key="9">
    <source>
        <dbReference type="ARBA" id="ARBA00023315"/>
    </source>
</evidence>
<dbReference type="PANTHER" id="PTHR22883:SF489">
    <property type="entry name" value="PALMITOYLTRANSFERASE SWF1"/>
    <property type="match status" value="1"/>
</dbReference>
<gene>
    <name evidence="15" type="primary">SWF1</name>
    <name evidence="15" type="ORF">FIM1_2620</name>
</gene>
<protein>
    <recommendedName>
        <fullName evidence="12">Palmitoyltransferase</fullName>
        <ecNumber evidence="12">2.3.1.225</ecNumber>
    </recommendedName>
</protein>
<evidence type="ECO:0000256" key="1">
    <source>
        <dbReference type="ARBA" id="ARBA00004477"/>
    </source>
</evidence>
<evidence type="ECO:0000256" key="10">
    <source>
        <dbReference type="ARBA" id="ARBA00038463"/>
    </source>
</evidence>
<dbReference type="Pfam" id="PF01529">
    <property type="entry name" value="DHHC"/>
    <property type="match status" value="1"/>
</dbReference>
<keyword evidence="6 12" id="KW-0472">Membrane</keyword>
<feature type="transmembrane region" description="Helical" evidence="12">
    <location>
        <begin position="171"/>
        <end position="192"/>
    </location>
</feature>
<evidence type="ECO:0000256" key="2">
    <source>
        <dbReference type="ARBA" id="ARBA00022679"/>
    </source>
</evidence>
<keyword evidence="9 12" id="KW-0012">Acyltransferase</keyword>
<feature type="transmembrane region" description="Helical" evidence="12">
    <location>
        <begin position="47"/>
        <end position="69"/>
    </location>
</feature>